<keyword evidence="3" id="KW-0067">ATP-binding</keyword>
<feature type="region of interest" description="Disordered" evidence="5">
    <location>
        <begin position="860"/>
        <end position="886"/>
    </location>
</feature>
<feature type="domain" description="DNA mismatch repair proteins mutS family" evidence="6">
    <location>
        <begin position="688"/>
        <end position="811"/>
    </location>
</feature>
<dbReference type="PANTHER" id="PTHR48448">
    <property type="entry name" value="MUTL PROTEIN ISOFORM 1"/>
    <property type="match status" value="1"/>
</dbReference>
<reference evidence="8" key="1">
    <citation type="submission" date="2023-08" db="EMBL/GenBank/DDBJ databases">
        <title>Draft sequence of the Babesia gibsoni genome.</title>
        <authorList>
            <person name="Yamagishi J.Y."/>
            <person name="Xuan X.X."/>
        </authorList>
    </citation>
    <scope>NUCLEOTIDE SEQUENCE</scope>
    <source>
        <strain evidence="8">Azabu</strain>
    </source>
</reference>
<dbReference type="PANTHER" id="PTHR48448:SF1">
    <property type="entry name" value="MUTL PROTEIN ISOFORM 1"/>
    <property type="match status" value="1"/>
</dbReference>
<dbReference type="Gene3D" id="3.40.50.300">
    <property type="entry name" value="P-loop containing nucleotide triphosphate hydrolases"/>
    <property type="match status" value="1"/>
</dbReference>
<dbReference type="InterPro" id="IPR016151">
    <property type="entry name" value="DNA_mismatch_repair_MutS_N"/>
</dbReference>
<dbReference type="GO" id="GO:0006298">
    <property type="term" value="P:mismatch repair"/>
    <property type="evidence" value="ECO:0007669"/>
    <property type="project" value="InterPro"/>
</dbReference>
<sequence>MRNFIRIPTPRAGYVRGRTNVHQAAVLQNEGATDRSSPIGLLKDPTARVLASNLAKKSPFIRTSVYSPLQEAISRARVQHPDHVIAIWTGKGYELHGSDAVLCVEHCDMRPIGLTPHVELPEEQLTVVSDKLKRIGYNVAVYNYVAEVQSGDNGDAFVQRKSLVFSHVLPSDTVTRELAESGDGDGTVVGVTYDKSGYSISIICPRTCVMQIRERLTLPAATSLLQTTNTRVVIFQNGNRHVKKLLSHVTNVIHYEPIQGNLDSQGFHKAVCANVKGRLNITRRFKVKVIAGVPAACSLDRETALAFGLCSETGEGTSKIKPLHLQLLPDDAPSYMKQYMMFILTRVLPHEVAEDIRYVNSKLSKLPLTMNYNKPITSTKVMAMASQQRVELSHILDIHQTLGEFKYYMEALPPAIAKKLFNIAASDLNVQLNMERVKKDLNECIYIIGSLISCEKEESDAVATGIPSLDDLFRQSGAFTKRIRRNLMIREREQVEDAACELLSTIASDYLGMSPEITEDATGNSRLHAISDIVYKHITSREDKNKSILVNDHFVLLNSINNTSDHTKLKTIETVIGSERKLCYCSKNVTEALVNYRNKCSLANAKANAVITDTRNALAPHVQSIVMMSHILVILQTLSSHVGVAVTKGWAMPSIIDGSAIAFANLMPQHIATDDTLPFSVEINGVHVLPGPNNSGRSTCIATLISSCMAANRGFYIPCNRVAKVPRLTKFFYHDISFNNHTQPTSSFDHNMKSIENILNLADSSTFIAIDNLGSDLIEAKAKGFSTCVIKKIMEKASLAVISTNITSINRGDIPEAHFSVLTRNKDTVTLEETNDCSYYRGVSSDNSFFKTIEDHIQQSPVDNDGEETLLTSQGPQSTKDSKDKQGTSFGIILDRIPSKIMEGAKAVTWSINEIFGCTLKNDIVHVLEDGMPPPMLNNVPVLYTLLIPIVIAKGAKQYQTEAHEGGKNYTTAVYVGETGNLFARLKTHRVKPPTAVEEYLSKTYMHHQEEMTEYLKSKNEIDVGHNIGILAWDKLHVIAVKMPSRMEARINERKLINKLYSQHSDIVILSHRDGVYREIEPVD</sequence>
<evidence type="ECO:0000259" key="7">
    <source>
        <dbReference type="Pfam" id="PF01624"/>
    </source>
</evidence>
<evidence type="ECO:0000313" key="8">
    <source>
        <dbReference type="EMBL" id="KAK1443341.1"/>
    </source>
</evidence>
<keyword evidence="1" id="KW-0547">Nucleotide-binding</keyword>
<keyword evidence="2" id="KW-0227">DNA damage</keyword>
<dbReference type="InterPro" id="IPR027417">
    <property type="entry name" value="P-loop_NTPase"/>
</dbReference>
<proteinExistence type="predicted"/>
<evidence type="ECO:0000256" key="2">
    <source>
        <dbReference type="ARBA" id="ARBA00022763"/>
    </source>
</evidence>
<accession>A0AAD8PE68</accession>
<evidence type="ECO:0000256" key="4">
    <source>
        <dbReference type="ARBA" id="ARBA00023125"/>
    </source>
</evidence>
<comment type="caution">
    <text evidence="8">The sequence shown here is derived from an EMBL/GenBank/DDBJ whole genome shotgun (WGS) entry which is preliminary data.</text>
</comment>
<dbReference type="Pfam" id="PF01624">
    <property type="entry name" value="MutS_I"/>
    <property type="match status" value="1"/>
</dbReference>
<dbReference type="EMBL" id="JAVEPI010000002">
    <property type="protein sequence ID" value="KAK1443341.1"/>
    <property type="molecule type" value="Genomic_DNA"/>
</dbReference>
<feature type="compositionally biased region" description="Polar residues" evidence="5">
    <location>
        <begin position="870"/>
        <end position="879"/>
    </location>
</feature>
<dbReference type="Pfam" id="PF00488">
    <property type="entry name" value="MutS_V"/>
    <property type="match status" value="1"/>
</dbReference>
<dbReference type="InterPro" id="IPR000432">
    <property type="entry name" value="DNA_mismatch_repair_MutS_C"/>
</dbReference>
<dbReference type="SUPFAM" id="SSF55271">
    <property type="entry name" value="DNA repair protein MutS, domain I"/>
    <property type="match status" value="1"/>
</dbReference>
<dbReference type="InterPro" id="IPR007695">
    <property type="entry name" value="DNA_mismatch_repair_MutS-lik_N"/>
</dbReference>
<protein>
    <submittedName>
        <fullName evidence="8">Uncharacterized protein</fullName>
    </submittedName>
</protein>
<dbReference type="Gene3D" id="3.40.1170.10">
    <property type="entry name" value="DNA repair protein MutS, domain I"/>
    <property type="match status" value="1"/>
</dbReference>
<evidence type="ECO:0000259" key="6">
    <source>
        <dbReference type="Pfam" id="PF00488"/>
    </source>
</evidence>
<dbReference type="GO" id="GO:0005524">
    <property type="term" value="F:ATP binding"/>
    <property type="evidence" value="ECO:0007669"/>
    <property type="project" value="UniProtKB-KW"/>
</dbReference>
<keyword evidence="9" id="KW-1185">Reference proteome</keyword>
<organism evidence="8 9">
    <name type="scientific">Babesia gibsoni</name>
    <dbReference type="NCBI Taxonomy" id="33632"/>
    <lineage>
        <taxon>Eukaryota</taxon>
        <taxon>Sar</taxon>
        <taxon>Alveolata</taxon>
        <taxon>Apicomplexa</taxon>
        <taxon>Aconoidasida</taxon>
        <taxon>Piroplasmida</taxon>
        <taxon>Babesiidae</taxon>
        <taxon>Babesia</taxon>
    </lineage>
</organism>
<gene>
    <name evidence="8" type="ORF">BgAZ_202170</name>
</gene>
<name>A0AAD8PE68_BABGI</name>
<dbReference type="Proteomes" id="UP001230268">
    <property type="component" value="Unassembled WGS sequence"/>
</dbReference>
<evidence type="ECO:0000256" key="1">
    <source>
        <dbReference type="ARBA" id="ARBA00022741"/>
    </source>
</evidence>
<dbReference type="InterPro" id="IPR053276">
    <property type="entry name" value="MtDNA_mismatch_repair_MutS"/>
</dbReference>
<dbReference type="SUPFAM" id="SSF52540">
    <property type="entry name" value="P-loop containing nucleoside triphosphate hydrolases"/>
    <property type="match status" value="1"/>
</dbReference>
<feature type="domain" description="DNA mismatch repair protein MutS-like N-terminal" evidence="7">
    <location>
        <begin position="76"/>
        <end position="151"/>
    </location>
</feature>
<evidence type="ECO:0000256" key="5">
    <source>
        <dbReference type="SAM" id="MobiDB-lite"/>
    </source>
</evidence>
<dbReference type="GO" id="GO:0030983">
    <property type="term" value="F:mismatched DNA binding"/>
    <property type="evidence" value="ECO:0007669"/>
    <property type="project" value="InterPro"/>
</dbReference>
<evidence type="ECO:0000256" key="3">
    <source>
        <dbReference type="ARBA" id="ARBA00022840"/>
    </source>
</evidence>
<dbReference type="AlphaFoldDB" id="A0AAD8PE68"/>
<keyword evidence="4" id="KW-0238">DNA-binding</keyword>
<evidence type="ECO:0000313" key="9">
    <source>
        <dbReference type="Proteomes" id="UP001230268"/>
    </source>
</evidence>